<dbReference type="GO" id="GO:0009611">
    <property type="term" value="P:response to wounding"/>
    <property type="evidence" value="ECO:0007669"/>
    <property type="project" value="UniProtKB-UniRule"/>
</dbReference>
<comment type="caution">
    <text evidence="5">The sequence shown here is derived from an EMBL/GenBank/DDBJ whole genome shotgun (WGS) entry which is preliminary data.</text>
</comment>
<feature type="region of interest" description="Disordered" evidence="3">
    <location>
        <begin position="49"/>
        <end position="68"/>
    </location>
</feature>
<name>A0ABD1A7A3_CARAN</name>
<comment type="subcellular location">
    <subcellularLocation>
        <location evidence="2">Nucleus</location>
    </subcellularLocation>
</comment>
<evidence type="ECO:0000313" key="5">
    <source>
        <dbReference type="EMBL" id="KAL1202712.1"/>
    </source>
</evidence>
<feature type="domain" description="Tify" evidence="4">
    <location>
        <begin position="172"/>
        <end position="207"/>
    </location>
</feature>
<evidence type="ECO:0000256" key="2">
    <source>
        <dbReference type="RuleBase" id="RU369065"/>
    </source>
</evidence>
<proteinExistence type="inferred from homology"/>
<accession>A0ABD1A7A3</accession>
<dbReference type="PANTHER" id="PTHR33077:SF151">
    <property type="entry name" value="PROTEIN TIFY 6A-RELATED"/>
    <property type="match status" value="1"/>
</dbReference>
<keyword evidence="2" id="KW-1184">Jasmonic acid signaling pathway</keyword>
<evidence type="ECO:0000256" key="3">
    <source>
        <dbReference type="SAM" id="MobiDB-lite"/>
    </source>
</evidence>
<dbReference type="GO" id="GO:0005634">
    <property type="term" value="C:nucleus"/>
    <property type="evidence" value="ECO:0007669"/>
    <property type="project" value="UniProtKB-SubCell"/>
</dbReference>
<keyword evidence="2" id="KW-0539">Nucleus</keyword>
<dbReference type="Proteomes" id="UP001558713">
    <property type="component" value="Unassembled WGS sequence"/>
</dbReference>
<keyword evidence="6" id="KW-1185">Reference proteome</keyword>
<dbReference type="GO" id="GO:2000022">
    <property type="term" value="P:regulation of jasmonic acid mediated signaling pathway"/>
    <property type="evidence" value="ECO:0007669"/>
    <property type="project" value="UniProtKB-UniRule"/>
</dbReference>
<dbReference type="Pfam" id="PF09425">
    <property type="entry name" value="Jas_motif"/>
    <property type="match status" value="1"/>
</dbReference>
<feature type="region of interest" description="Disordered" evidence="3">
    <location>
        <begin position="1"/>
        <end position="35"/>
    </location>
</feature>
<evidence type="ECO:0000256" key="1">
    <source>
        <dbReference type="ARBA" id="ARBA00008614"/>
    </source>
</evidence>
<dbReference type="PANTHER" id="PTHR33077">
    <property type="entry name" value="PROTEIN TIFY 4A-RELATED-RELATED"/>
    <property type="match status" value="1"/>
</dbReference>
<organism evidence="5 6">
    <name type="scientific">Cardamine amara subsp. amara</name>
    <dbReference type="NCBI Taxonomy" id="228776"/>
    <lineage>
        <taxon>Eukaryota</taxon>
        <taxon>Viridiplantae</taxon>
        <taxon>Streptophyta</taxon>
        <taxon>Embryophyta</taxon>
        <taxon>Tracheophyta</taxon>
        <taxon>Spermatophyta</taxon>
        <taxon>Magnoliopsida</taxon>
        <taxon>eudicotyledons</taxon>
        <taxon>Gunneridae</taxon>
        <taxon>Pentapetalae</taxon>
        <taxon>rosids</taxon>
        <taxon>malvids</taxon>
        <taxon>Brassicales</taxon>
        <taxon>Brassicaceae</taxon>
        <taxon>Cardamineae</taxon>
        <taxon>Cardamine</taxon>
    </lineage>
</organism>
<dbReference type="InterPro" id="IPR018467">
    <property type="entry name" value="CCT_CS"/>
</dbReference>
<feature type="compositionally biased region" description="Basic and acidic residues" evidence="3">
    <location>
        <begin position="17"/>
        <end position="26"/>
    </location>
</feature>
<dbReference type="InterPro" id="IPR010399">
    <property type="entry name" value="Tify_dom"/>
</dbReference>
<sequence length="353" mass="37695">MERDFLGLGSKNSPITVKEETSESSRDSAQNRGMNWSFSNKVSAASSQFLSFRPSQEDRHRKSGNYLLPHSGSFMPSSVADVYDSNRKTPYSSIQGVRMFPNSNHQEETITVSMAMPGLQSHHYATGGKSFISNSINSQPLVGVPIMAPPISVLPAPGSIVGTTDIRSSSKPLGSPAQLTIFYAGSVCVYDDISPEKAKAIMLLAGNGSSMPQAFSPPQTHQQQVVHHARASVDSSAMPPSFMPTYSYLSPEAGSSTNGLGAAQATRGLTSTCHNNQTNASNINCSVAVPCSTNAMTPTVALPLARKASLARFLEKRKERVTSVSPYCLDKKSSRDCRRSVSECISSSLSSAT</sequence>
<protein>
    <recommendedName>
        <fullName evidence="2">Protein TIFY</fullName>
    </recommendedName>
    <alternativeName>
        <fullName evidence="2">Jasmonate ZIM domain-containing protein</fullName>
    </alternativeName>
</protein>
<dbReference type="PROSITE" id="PS51320">
    <property type="entry name" value="TIFY"/>
    <property type="match status" value="1"/>
</dbReference>
<comment type="domain">
    <text evidence="2">The jas domain is required for interaction with COI1.</text>
</comment>
<dbReference type="AlphaFoldDB" id="A0ABD1A7A3"/>
<evidence type="ECO:0000259" key="4">
    <source>
        <dbReference type="PROSITE" id="PS51320"/>
    </source>
</evidence>
<comment type="function">
    <text evidence="2">Repressor of jasmonate responses.</text>
</comment>
<comment type="similarity">
    <text evidence="1 2">Belongs to the TIFY/JAZ family.</text>
</comment>
<dbReference type="EMBL" id="JBANAX010000571">
    <property type="protein sequence ID" value="KAL1202712.1"/>
    <property type="molecule type" value="Genomic_DNA"/>
</dbReference>
<dbReference type="Pfam" id="PF06200">
    <property type="entry name" value="tify"/>
    <property type="match status" value="1"/>
</dbReference>
<dbReference type="GO" id="GO:0031347">
    <property type="term" value="P:regulation of defense response"/>
    <property type="evidence" value="ECO:0007669"/>
    <property type="project" value="UniProtKB-UniRule"/>
</dbReference>
<evidence type="ECO:0000313" key="6">
    <source>
        <dbReference type="Proteomes" id="UP001558713"/>
    </source>
</evidence>
<dbReference type="SMART" id="SM00979">
    <property type="entry name" value="TIFY"/>
    <property type="match status" value="1"/>
</dbReference>
<reference evidence="5 6" key="1">
    <citation type="submission" date="2024-04" db="EMBL/GenBank/DDBJ databases">
        <title>Genome assembly C_amara_ONT_v2.</title>
        <authorList>
            <person name="Yant L."/>
            <person name="Moore C."/>
            <person name="Slenker M."/>
        </authorList>
    </citation>
    <scope>NUCLEOTIDE SEQUENCE [LARGE SCALE GENOMIC DNA]</scope>
    <source>
        <tissue evidence="5">Leaf</tissue>
    </source>
</reference>
<gene>
    <name evidence="5" type="ORF">V5N11_018827</name>
</gene>
<dbReference type="InterPro" id="IPR040390">
    <property type="entry name" value="TIFY/JAZ"/>
</dbReference>